<keyword evidence="7 8" id="KW-0472">Membrane</keyword>
<reference evidence="9 10" key="1">
    <citation type="submission" date="2018-06" db="EMBL/GenBank/DDBJ databases">
        <authorList>
            <consortium name="Pathogen Informatics"/>
            <person name="Doyle S."/>
        </authorList>
    </citation>
    <scope>NUCLEOTIDE SEQUENCE [LARGE SCALE GENOMIC DNA]</scope>
    <source>
        <strain evidence="9 10">NCTC13294</strain>
    </source>
</reference>
<feature type="transmembrane region" description="Helical" evidence="8">
    <location>
        <begin position="104"/>
        <end position="124"/>
    </location>
</feature>
<dbReference type="PANTHER" id="PTHR30269">
    <property type="entry name" value="TRANSMEMBRANE PROTEIN YFCA"/>
    <property type="match status" value="1"/>
</dbReference>
<keyword evidence="4 8" id="KW-1003">Cell membrane</keyword>
<protein>
    <recommendedName>
        <fullName evidence="8">Probable membrane transporter protein</fullName>
    </recommendedName>
</protein>
<feature type="transmembrane region" description="Helical" evidence="8">
    <location>
        <begin position="78"/>
        <end position="97"/>
    </location>
</feature>
<dbReference type="InterPro" id="IPR002781">
    <property type="entry name" value="TM_pro_TauE-like"/>
</dbReference>
<dbReference type="EMBL" id="UFUW01000001">
    <property type="protein sequence ID" value="SUX19894.1"/>
    <property type="molecule type" value="Genomic_DNA"/>
</dbReference>
<feature type="transmembrane region" description="Helical" evidence="8">
    <location>
        <begin position="48"/>
        <end position="66"/>
    </location>
</feature>
<dbReference type="AlphaFoldDB" id="A0A381E1Z2"/>
<proteinExistence type="inferred from homology"/>
<dbReference type="RefSeq" id="WP_115610882.1">
    <property type="nucleotide sequence ID" value="NZ_JBHLZC010000001.1"/>
</dbReference>
<evidence type="ECO:0000256" key="1">
    <source>
        <dbReference type="ARBA" id="ARBA00004651"/>
    </source>
</evidence>
<feature type="transmembrane region" description="Helical" evidence="8">
    <location>
        <begin position="206"/>
        <end position="228"/>
    </location>
</feature>
<organism evidence="9 10">
    <name type="scientific">Cardiobacterium valvarum</name>
    <dbReference type="NCBI Taxonomy" id="194702"/>
    <lineage>
        <taxon>Bacteria</taxon>
        <taxon>Pseudomonadati</taxon>
        <taxon>Pseudomonadota</taxon>
        <taxon>Gammaproteobacteria</taxon>
        <taxon>Cardiobacteriales</taxon>
        <taxon>Cardiobacteriaceae</taxon>
        <taxon>Cardiobacterium</taxon>
    </lineage>
</organism>
<sequence length="254" mass="26938">MTLVLWHYLLLVVLGVICGVINVMAGGGSNIILPAMMMMGFPPQVANATNRIGIILQSIIGVRGFYRAGKLPTHDLSGILAPTIIGGICGSIIAAFAPHDLIKPLLLGTMLAMAGIMLFVPSVVMPPPGTVPLTVKESGARAWFWLWLGGVYGGFVQAGVGFVLITAIAGCLRYDIVRSSALKLACTLFFTLPALVIFVARGQVEWLPGIVLAAGNMIGAHYGVRLAVKIQPKTLKWVMFLMTLVAVVAAFLKK</sequence>
<evidence type="ECO:0000256" key="8">
    <source>
        <dbReference type="RuleBase" id="RU363041"/>
    </source>
</evidence>
<dbReference type="Pfam" id="PF01925">
    <property type="entry name" value="TauE"/>
    <property type="match status" value="1"/>
</dbReference>
<evidence type="ECO:0000256" key="5">
    <source>
        <dbReference type="ARBA" id="ARBA00022692"/>
    </source>
</evidence>
<comment type="subcellular location">
    <subcellularLocation>
        <location evidence="1 8">Cell membrane</location>
        <topology evidence="1 8">Multi-pass membrane protein</topology>
    </subcellularLocation>
</comment>
<name>A0A381E1Z2_9GAMM</name>
<dbReference type="Proteomes" id="UP000254572">
    <property type="component" value="Unassembled WGS sequence"/>
</dbReference>
<evidence type="ECO:0000313" key="10">
    <source>
        <dbReference type="Proteomes" id="UP000254572"/>
    </source>
</evidence>
<evidence type="ECO:0000256" key="3">
    <source>
        <dbReference type="ARBA" id="ARBA00022448"/>
    </source>
</evidence>
<keyword evidence="6 8" id="KW-1133">Transmembrane helix</keyword>
<evidence type="ECO:0000256" key="7">
    <source>
        <dbReference type="ARBA" id="ARBA00023136"/>
    </source>
</evidence>
<feature type="transmembrane region" description="Helical" evidence="8">
    <location>
        <begin position="235"/>
        <end position="252"/>
    </location>
</feature>
<evidence type="ECO:0000256" key="4">
    <source>
        <dbReference type="ARBA" id="ARBA00022475"/>
    </source>
</evidence>
<gene>
    <name evidence="9" type="primary">yfcA_1</name>
    <name evidence="9" type="ORF">NCTC13294_00621</name>
</gene>
<dbReference type="PANTHER" id="PTHR30269:SF0">
    <property type="entry name" value="MEMBRANE TRANSPORTER PROTEIN YFCA-RELATED"/>
    <property type="match status" value="1"/>
</dbReference>
<dbReference type="OrthoDB" id="9807082at2"/>
<feature type="transmembrane region" description="Helical" evidence="8">
    <location>
        <begin position="6"/>
        <end position="27"/>
    </location>
</feature>
<comment type="similarity">
    <text evidence="2 8">Belongs to the 4-toluene sulfonate uptake permease (TSUP) (TC 2.A.102) family.</text>
</comment>
<dbReference type="GO" id="GO:0005886">
    <property type="term" value="C:plasma membrane"/>
    <property type="evidence" value="ECO:0007669"/>
    <property type="project" value="UniProtKB-SubCell"/>
</dbReference>
<feature type="transmembrane region" description="Helical" evidence="8">
    <location>
        <begin position="144"/>
        <end position="169"/>
    </location>
</feature>
<evidence type="ECO:0000256" key="6">
    <source>
        <dbReference type="ARBA" id="ARBA00022989"/>
    </source>
</evidence>
<keyword evidence="10" id="KW-1185">Reference proteome</keyword>
<keyword evidence="5 8" id="KW-0812">Transmembrane</keyword>
<evidence type="ECO:0000313" key="9">
    <source>
        <dbReference type="EMBL" id="SUX19894.1"/>
    </source>
</evidence>
<accession>A0A381E1Z2</accession>
<keyword evidence="3" id="KW-0813">Transport</keyword>
<evidence type="ECO:0000256" key="2">
    <source>
        <dbReference type="ARBA" id="ARBA00009142"/>
    </source>
</evidence>
<feature type="transmembrane region" description="Helical" evidence="8">
    <location>
        <begin position="181"/>
        <end position="200"/>
    </location>
</feature>
<dbReference type="InterPro" id="IPR052017">
    <property type="entry name" value="TSUP"/>
</dbReference>